<evidence type="ECO:0000313" key="4">
    <source>
        <dbReference type="Proteomes" id="UP000246018"/>
    </source>
</evidence>
<organism evidence="3 4">
    <name type="scientific">Nocardioides gansuensis</name>
    <dbReference type="NCBI Taxonomy" id="2138300"/>
    <lineage>
        <taxon>Bacteria</taxon>
        <taxon>Bacillati</taxon>
        <taxon>Actinomycetota</taxon>
        <taxon>Actinomycetes</taxon>
        <taxon>Propionibacteriales</taxon>
        <taxon>Nocardioidaceae</taxon>
        <taxon>Nocardioides</taxon>
    </lineage>
</organism>
<comment type="caution">
    <text evidence="3">The sequence shown here is derived from an EMBL/GenBank/DDBJ whole genome shotgun (WGS) entry which is preliminary data.</text>
</comment>
<dbReference type="Gene3D" id="3.90.226.10">
    <property type="entry name" value="2-enoyl-CoA Hydratase, Chain A, domain 1"/>
    <property type="match status" value="1"/>
</dbReference>
<keyword evidence="3" id="KW-0413">Isomerase</keyword>
<evidence type="ECO:0000256" key="2">
    <source>
        <dbReference type="RuleBase" id="RU003707"/>
    </source>
</evidence>
<accession>A0A2T8FCT4</accession>
<reference evidence="3 4" key="1">
    <citation type="submission" date="2018-04" db="EMBL/GenBank/DDBJ databases">
        <title>Genome of Nocardioides gansuensis WSJ-1.</title>
        <authorList>
            <person name="Wu S."/>
            <person name="Wang G."/>
        </authorList>
    </citation>
    <scope>NUCLEOTIDE SEQUENCE [LARGE SCALE GENOMIC DNA]</scope>
    <source>
        <strain evidence="3 4">WSJ-1</strain>
    </source>
</reference>
<keyword evidence="4" id="KW-1185">Reference proteome</keyword>
<evidence type="ECO:0000313" key="3">
    <source>
        <dbReference type="EMBL" id="PVG83516.1"/>
    </source>
</evidence>
<dbReference type="InterPro" id="IPR018376">
    <property type="entry name" value="Enoyl-CoA_hyd/isom_CS"/>
</dbReference>
<dbReference type="Proteomes" id="UP000246018">
    <property type="component" value="Unassembled WGS sequence"/>
</dbReference>
<dbReference type="Pfam" id="PF00378">
    <property type="entry name" value="ECH_1"/>
    <property type="match status" value="1"/>
</dbReference>
<dbReference type="GO" id="GO:0006635">
    <property type="term" value="P:fatty acid beta-oxidation"/>
    <property type="evidence" value="ECO:0007669"/>
    <property type="project" value="TreeGrafter"/>
</dbReference>
<protein>
    <submittedName>
        <fullName evidence="3">Enoyl-CoA hydratase/isomerase family protein</fullName>
    </submittedName>
</protein>
<comment type="similarity">
    <text evidence="1 2">Belongs to the enoyl-CoA hydratase/isomerase family.</text>
</comment>
<dbReference type="EMBL" id="QDGZ01000003">
    <property type="protein sequence ID" value="PVG83516.1"/>
    <property type="molecule type" value="Genomic_DNA"/>
</dbReference>
<evidence type="ECO:0000256" key="1">
    <source>
        <dbReference type="ARBA" id="ARBA00005254"/>
    </source>
</evidence>
<dbReference type="PANTHER" id="PTHR11941:SF54">
    <property type="entry name" value="ENOYL-COA HYDRATASE, MITOCHONDRIAL"/>
    <property type="match status" value="1"/>
</dbReference>
<dbReference type="SUPFAM" id="SSF52096">
    <property type="entry name" value="ClpP/crotonase"/>
    <property type="match status" value="1"/>
</dbReference>
<dbReference type="GO" id="GO:0016853">
    <property type="term" value="F:isomerase activity"/>
    <property type="evidence" value="ECO:0007669"/>
    <property type="project" value="UniProtKB-KW"/>
</dbReference>
<dbReference type="OrthoDB" id="8452484at2"/>
<dbReference type="AlphaFoldDB" id="A0A2T8FCT4"/>
<gene>
    <name evidence="3" type="ORF">DDE18_07720</name>
</gene>
<dbReference type="PROSITE" id="PS00166">
    <property type="entry name" value="ENOYL_COA_HYDRATASE"/>
    <property type="match status" value="1"/>
</dbReference>
<dbReference type="PANTHER" id="PTHR11941">
    <property type="entry name" value="ENOYL-COA HYDRATASE-RELATED"/>
    <property type="match status" value="1"/>
</dbReference>
<dbReference type="CDD" id="cd06558">
    <property type="entry name" value="crotonase-like"/>
    <property type="match status" value="1"/>
</dbReference>
<proteinExistence type="inferred from homology"/>
<name>A0A2T8FCT4_9ACTN</name>
<dbReference type="InterPro" id="IPR001753">
    <property type="entry name" value="Enoyl-CoA_hydra/iso"/>
</dbReference>
<dbReference type="InterPro" id="IPR029045">
    <property type="entry name" value="ClpP/crotonase-like_dom_sf"/>
</dbReference>
<sequence>MDGAVAVLSLGLAPYNLMDKEMNEELIAALEWARDQSARAVVLRSSLRHFSAGANLDNMIREADESEVLDWGFVETLEAFSAFPAPIIASVNGVCVGGGFELALACDLIIASESAKIGSVEVTVGLQPLMGAVQRLTQRAGAARAREMVLLGRRYPASTLERWNVINWTVQDESLDDATMVIAQELAHGPTVANAASKRLVAIAVNQGVKAADEAMLEVQRAVLGSADFRTGVRSYRENGVGMAQFEGA</sequence>